<dbReference type="GO" id="GO:1902975">
    <property type="term" value="P:mitotic DNA replication initiation"/>
    <property type="evidence" value="ECO:0007669"/>
    <property type="project" value="TreeGrafter"/>
</dbReference>
<dbReference type="Proteomes" id="UP000266841">
    <property type="component" value="Unassembled WGS sequence"/>
</dbReference>
<feature type="compositionally biased region" description="Low complexity" evidence="1">
    <location>
        <begin position="445"/>
        <end position="455"/>
    </location>
</feature>
<sequence>MDDHRPRKSRRQTKAEARRALRDRRHGLSSYDSDDGSDGGGAGAGAGGRGGEDSSPPSTSRRRTRSRRWTRGRTGGTSRRGWRGRTSWWTTVRFLFPFHGLGYHDDGDYDIHELARRDDVPAGPPGASNKRRTKPNLTKEALKKALRAKAGSAEAAASRTGEEEGGGRNRSMWDFVNRGASAAGGGAGGHGGRDKREDARLDDDLDNMLDELDAPARGRRSAGGRGRSSAGGRRSSAGRSGRDRQSAGGGGRRSMSRGSQPRKRRYGSSDRDDAPARRSEAYSDDEADAPHGGNDEEMDFGGDDGGFDVEPEEPAVAVEETNAESNDAATDDEPATQPDTQPETQEHTAVTQDSQESAAPVAAEPSGEGGAKPKRRPNRLAGRLSAAQARAREAEAKRAEEAKRREEEELARKEAAEAKEKGRDAKKQTGKEGITLDVNSRSFQPSAIAAAAPSSDGNKALTLEKILQTEDPPKKSPDADSGDDSEEGEGRKYLDLYWTDASERNGVVYLYGRVRVPDGGKGGTFQSCCVAVPNNERNLFVLPRIKPVEDGDAAMRDDDDDDDEAAPVERYGAGDVYKELMSVLVPSCIPKTQGAAWKAKLVTRSYAFDDPSVPREPTRYLKVVYDARYPVPDRRVCADGGTTFEKILGSGAPVMENFLLKRGIMGPSWIRLYGVKPVGGGNMSWCKWECCVDGPK</sequence>
<feature type="compositionally biased region" description="Polar residues" evidence="1">
    <location>
        <begin position="337"/>
        <end position="357"/>
    </location>
</feature>
<evidence type="ECO:0000256" key="1">
    <source>
        <dbReference type="SAM" id="MobiDB-lite"/>
    </source>
</evidence>
<dbReference type="GO" id="GO:0006273">
    <property type="term" value="P:lagging strand elongation"/>
    <property type="evidence" value="ECO:0007669"/>
    <property type="project" value="TreeGrafter"/>
</dbReference>
<feature type="compositionally biased region" description="Basic and acidic residues" evidence="1">
    <location>
        <begin position="467"/>
        <end position="478"/>
    </location>
</feature>
<gene>
    <name evidence="2" type="ORF">THAOC_35443</name>
</gene>
<feature type="compositionally biased region" description="Low complexity" evidence="1">
    <location>
        <begin position="227"/>
        <end position="239"/>
    </location>
</feature>
<dbReference type="GO" id="GO:0003682">
    <property type="term" value="F:chromatin binding"/>
    <property type="evidence" value="ECO:0007669"/>
    <property type="project" value="TreeGrafter"/>
</dbReference>
<feature type="region of interest" description="Disordered" evidence="1">
    <location>
        <begin position="1"/>
        <end position="83"/>
    </location>
</feature>
<dbReference type="GO" id="GO:0006272">
    <property type="term" value="P:leading strand elongation"/>
    <property type="evidence" value="ECO:0007669"/>
    <property type="project" value="TreeGrafter"/>
</dbReference>
<feature type="compositionally biased region" description="Gly residues" evidence="1">
    <location>
        <begin position="38"/>
        <end position="49"/>
    </location>
</feature>
<accession>K0R1S0</accession>
<dbReference type="GO" id="GO:0005658">
    <property type="term" value="C:alpha DNA polymerase:primase complex"/>
    <property type="evidence" value="ECO:0007669"/>
    <property type="project" value="TreeGrafter"/>
</dbReference>
<dbReference type="Gene3D" id="3.30.70.2820">
    <property type="match status" value="1"/>
</dbReference>
<feature type="compositionally biased region" description="Acidic residues" evidence="1">
    <location>
        <begin position="200"/>
        <end position="213"/>
    </location>
</feature>
<feature type="compositionally biased region" description="Low complexity" evidence="1">
    <location>
        <begin position="148"/>
        <end position="159"/>
    </location>
</feature>
<dbReference type="eggNOG" id="KOG0970">
    <property type="taxonomic scope" value="Eukaryota"/>
</dbReference>
<feature type="compositionally biased region" description="Basic and acidic residues" evidence="1">
    <location>
        <begin position="390"/>
        <end position="430"/>
    </location>
</feature>
<keyword evidence="3" id="KW-1185">Reference proteome</keyword>
<protein>
    <submittedName>
        <fullName evidence="2">Uncharacterized protein</fullName>
    </submittedName>
</protein>
<dbReference type="GO" id="GO:0003697">
    <property type="term" value="F:single-stranded DNA binding"/>
    <property type="evidence" value="ECO:0007669"/>
    <property type="project" value="TreeGrafter"/>
</dbReference>
<dbReference type="SUPFAM" id="SSF53098">
    <property type="entry name" value="Ribonuclease H-like"/>
    <property type="match status" value="1"/>
</dbReference>
<evidence type="ECO:0000313" key="3">
    <source>
        <dbReference type="Proteomes" id="UP000266841"/>
    </source>
</evidence>
<dbReference type="PANTHER" id="PTHR45861:SF1">
    <property type="entry name" value="DNA POLYMERASE ALPHA CATALYTIC SUBUNIT"/>
    <property type="match status" value="1"/>
</dbReference>
<dbReference type="InterPro" id="IPR012337">
    <property type="entry name" value="RNaseH-like_sf"/>
</dbReference>
<feature type="compositionally biased region" description="Basic residues" evidence="1">
    <location>
        <begin position="1"/>
        <end position="12"/>
    </location>
</feature>
<dbReference type="AlphaFoldDB" id="K0R1S0"/>
<feature type="region of interest" description="Disordered" evidence="1">
    <location>
        <begin position="117"/>
        <end position="490"/>
    </location>
</feature>
<dbReference type="OrthoDB" id="6755010at2759"/>
<feature type="compositionally biased region" description="Acidic residues" evidence="1">
    <location>
        <begin position="295"/>
        <end position="313"/>
    </location>
</feature>
<dbReference type="PANTHER" id="PTHR45861">
    <property type="entry name" value="DNA POLYMERASE ALPHA CATALYTIC SUBUNIT"/>
    <property type="match status" value="1"/>
</dbReference>
<dbReference type="EMBL" id="AGNL01048141">
    <property type="protein sequence ID" value="EJK45920.1"/>
    <property type="molecule type" value="Genomic_DNA"/>
</dbReference>
<evidence type="ECO:0000313" key="2">
    <source>
        <dbReference type="EMBL" id="EJK45920.1"/>
    </source>
</evidence>
<name>K0R1S0_THAOC</name>
<dbReference type="GO" id="GO:0003887">
    <property type="term" value="F:DNA-directed DNA polymerase activity"/>
    <property type="evidence" value="ECO:0007669"/>
    <property type="project" value="TreeGrafter"/>
</dbReference>
<comment type="caution">
    <text evidence="2">The sequence shown here is derived from an EMBL/GenBank/DDBJ whole genome shotgun (WGS) entry which is preliminary data.</text>
</comment>
<feature type="compositionally biased region" description="Basic and acidic residues" evidence="1">
    <location>
        <begin position="267"/>
        <end position="281"/>
    </location>
</feature>
<proteinExistence type="predicted"/>
<feature type="compositionally biased region" description="Basic residues" evidence="1">
    <location>
        <begin position="60"/>
        <end position="71"/>
    </location>
</feature>
<dbReference type="GO" id="GO:0003688">
    <property type="term" value="F:DNA replication origin binding"/>
    <property type="evidence" value="ECO:0007669"/>
    <property type="project" value="TreeGrafter"/>
</dbReference>
<organism evidence="2 3">
    <name type="scientific">Thalassiosira oceanica</name>
    <name type="common">Marine diatom</name>
    <dbReference type="NCBI Taxonomy" id="159749"/>
    <lineage>
        <taxon>Eukaryota</taxon>
        <taxon>Sar</taxon>
        <taxon>Stramenopiles</taxon>
        <taxon>Ochrophyta</taxon>
        <taxon>Bacillariophyta</taxon>
        <taxon>Coscinodiscophyceae</taxon>
        <taxon>Thalassiosirophycidae</taxon>
        <taxon>Thalassiosirales</taxon>
        <taxon>Thalassiosiraceae</taxon>
        <taxon>Thalassiosira</taxon>
    </lineage>
</organism>
<reference evidence="2 3" key="1">
    <citation type="journal article" date="2012" name="Genome Biol.">
        <title>Genome and low-iron response of an oceanic diatom adapted to chronic iron limitation.</title>
        <authorList>
            <person name="Lommer M."/>
            <person name="Specht M."/>
            <person name="Roy A.S."/>
            <person name="Kraemer L."/>
            <person name="Andreson R."/>
            <person name="Gutowska M.A."/>
            <person name="Wolf J."/>
            <person name="Bergner S.V."/>
            <person name="Schilhabel M.B."/>
            <person name="Klostermeier U.C."/>
            <person name="Beiko R.G."/>
            <person name="Rosenstiel P."/>
            <person name="Hippler M."/>
            <person name="Laroche J."/>
        </authorList>
    </citation>
    <scope>NUCLEOTIDE SEQUENCE [LARGE SCALE GENOMIC DNA]</scope>
    <source>
        <strain evidence="2 3">CCMP1005</strain>
    </source>
</reference>
<dbReference type="Gene3D" id="2.40.50.730">
    <property type="match status" value="1"/>
</dbReference>